<evidence type="ECO:0000313" key="5">
    <source>
        <dbReference type="Proteomes" id="UP000292564"/>
    </source>
</evidence>
<feature type="transmembrane region" description="Helical" evidence="1">
    <location>
        <begin position="25"/>
        <end position="45"/>
    </location>
</feature>
<feature type="transmembrane region" description="Helical" evidence="1">
    <location>
        <begin position="281"/>
        <end position="301"/>
    </location>
</feature>
<keyword evidence="1" id="KW-0472">Membrane</keyword>
<dbReference type="InterPro" id="IPR000160">
    <property type="entry name" value="GGDEF_dom"/>
</dbReference>
<dbReference type="CDD" id="cd01948">
    <property type="entry name" value="EAL"/>
    <property type="match status" value="1"/>
</dbReference>
<dbReference type="EMBL" id="SHKY01000001">
    <property type="protein sequence ID" value="RZU51766.1"/>
    <property type="molecule type" value="Genomic_DNA"/>
</dbReference>
<evidence type="ECO:0000259" key="2">
    <source>
        <dbReference type="PROSITE" id="PS50883"/>
    </source>
</evidence>
<feature type="transmembrane region" description="Helical" evidence="1">
    <location>
        <begin position="51"/>
        <end position="72"/>
    </location>
</feature>
<dbReference type="RefSeq" id="WP_242624939.1">
    <property type="nucleotide sequence ID" value="NZ_SHKY01000001.1"/>
</dbReference>
<dbReference type="SMART" id="SM00267">
    <property type="entry name" value="GGDEF"/>
    <property type="match status" value="1"/>
</dbReference>
<feature type="domain" description="EAL" evidence="2">
    <location>
        <begin position="512"/>
        <end position="765"/>
    </location>
</feature>
<dbReference type="InterPro" id="IPR029787">
    <property type="entry name" value="Nucleotide_cyclase"/>
</dbReference>
<feature type="transmembrane region" description="Helical" evidence="1">
    <location>
        <begin position="181"/>
        <end position="203"/>
    </location>
</feature>
<dbReference type="Gene3D" id="3.20.20.450">
    <property type="entry name" value="EAL domain"/>
    <property type="match status" value="1"/>
</dbReference>
<feature type="transmembrane region" description="Helical" evidence="1">
    <location>
        <begin position="116"/>
        <end position="135"/>
    </location>
</feature>
<dbReference type="AlphaFoldDB" id="A0A4V2G7A0"/>
<dbReference type="SUPFAM" id="SSF55073">
    <property type="entry name" value="Nucleotide cyclase"/>
    <property type="match status" value="1"/>
</dbReference>
<name>A0A4V2G7A0_9ACTN</name>
<dbReference type="InterPro" id="IPR001633">
    <property type="entry name" value="EAL_dom"/>
</dbReference>
<dbReference type="PROSITE" id="PS50887">
    <property type="entry name" value="GGDEF"/>
    <property type="match status" value="1"/>
</dbReference>
<dbReference type="SUPFAM" id="SSF141868">
    <property type="entry name" value="EAL domain-like"/>
    <property type="match status" value="1"/>
</dbReference>
<feature type="transmembrane region" description="Helical" evidence="1">
    <location>
        <begin position="147"/>
        <end position="169"/>
    </location>
</feature>
<feature type="domain" description="GGDEF" evidence="3">
    <location>
        <begin position="373"/>
        <end position="504"/>
    </location>
</feature>
<proteinExistence type="predicted"/>
<evidence type="ECO:0000256" key="1">
    <source>
        <dbReference type="SAM" id="Phobius"/>
    </source>
</evidence>
<comment type="caution">
    <text evidence="4">The sequence shown here is derived from an EMBL/GenBank/DDBJ whole genome shotgun (WGS) entry which is preliminary data.</text>
</comment>
<feature type="transmembrane region" description="Helical" evidence="1">
    <location>
        <begin position="84"/>
        <end position="104"/>
    </location>
</feature>
<dbReference type="Pfam" id="PF00990">
    <property type="entry name" value="GGDEF"/>
    <property type="match status" value="1"/>
</dbReference>
<keyword evidence="1" id="KW-0812">Transmembrane</keyword>
<dbReference type="CDD" id="cd01949">
    <property type="entry name" value="GGDEF"/>
    <property type="match status" value="1"/>
</dbReference>
<evidence type="ECO:0000313" key="4">
    <source>
        <dbReference type="EMBL" id="RZU51766.1"/>
    </source>
</evidence>
<dbReference type="Pfam" id="PF00563">
    <property type="entry name" value="EAL"/>
    <property type="match status" value="1"/>
</dbReference>
<dbReference type="SMART" id="SM00052">
    <property type="entry name" value="EAL"/>
    <property type="match status" value="1"/>
</dbReference>
<dbReference type="PANTHER" id="PTHR44757">
    <property type="entry name" value="DIGUANYLATE CYCLASE DGCP"/>
    <property type="match status" value="1"/>
</dbReference>
<reference evidence="4 5" key="1">
    <citation type="submission" date="2019-02" db="EMBL/GenBank/DDBJ databases">
        <title>Sequencing the genomes of 1000 actinobacteria strains.</title>
        <authorList>
            <person name="Klenk H.-P."/>
        </authorList>
    </citation>
    <scope>NUCLEOTIDE SEQUENCE [LARGE SCALE GENOMIC DNA]</scope>
    <source>
        <strain evidence="4 5">DSM 45162</strain>
    </source>
</reference>
<sequence>MGASEVLHAPGAGEPARMRAMSGQLMLSGLLLVVAAVWFTVNLVQPVGPAALLWLTTPVAAVVSVVICVRTARTDHLPEPTRRFWRSVAIALGLAGVAQVAQAYDALTDPHGSQTGPVMLAAGTAAMLVVGHALYKLPLGRHSVGALLRIVLDAASVILAATVFLWHFVTRQQLGSTHDGLLMASLVLTVLGLVAVFTVVKVLLSGCAFVDGQGLRLVALALFVGAVAPVLQPFLNAFDPRLSPMQVSVPMVFFLGAWAAERQRHAQFGPRRGAVAQRRRVYSVLPYAAVAAVDGLLLFVFRSDDRADVAVVVGAAVALTTLVVLRQMTAFRDNARLLRQLDHGANHDALTGLPNRILFHKRLNKALTAPGERHVSVALIDLDDFKVVNDSLGHEVGDLLLIAVAQRLAGCIRAEDTVARLGGDEFVVVLDGADPAAADLAADRMVAALRAPVVADGHELPIRASIGIADGNSGDEASLLLRHADIAMYAAKNVVGTAYLHYHPSMATGTDHANIGAELREAIDREELFLLYQPIVSLDDGKLMGAEALVRWAHPTRGTLGPDAFIPVAERTGLVVLLGRWVMKTAFRQFHDWIAEHGDAAPQVMNVNVSARDLREEGFAEFVGGLLKEYKLPAHRITLEITETMALEPGQSITNLHDLRELGLRVSLDDFGTGHSTLTMLHDCPIDEIKLDRSFTQANIDGRVPMAAAVIHLAQVLGLHAVAEGVETSEQAELLLSLGYIAAQGYHFSRPMSPEQFTKLLMAPRSVRTAPAAWQMSA</sequence>
<protein>
    <submittedName>
        <fullName evidence="4">Diguanylate cyclase (GGDEF)-like protein</fullName>
    </submittedName>
</protein>
<feature type="transmembrane region" description="Helical" evidence="1">
    <location>
        <begin position="307"/>
        <end position="325"/>
    </location>
</feature>
<gene>
    <name evidence="4" type="ORF">EV385_3599</name>
</gene>
<accession>A0A4V2G7A0</accession>
<organism evidence="4 5">
    <name type="scientific">Krasilnikovia cinnamomea</name>
    <dbReference type="NCBI Taxonomy" id="349313"/>
    <lineage>
        <taxon>Bacteria</taxon>
        <taxon>Bacillati</taxon>
        <taxon>Actinomycetota</taxon>
        <taxon>Actinomycetes</taxon>
        <taxon>Micromonosporales</taxon>
        <taxon>Micromonosporaceae</taxon>
        <taxon>Krasilnikovia</taxon>
    </lineage>
</organism>
<dbReference type="NCBIfam" id="TIGR00254">
    <property type="entry name" value="GGDEF"/>
    <property type="match status" value="1"/>
</dbReference>
<keyword evidence="5" id="KW-1185">Reference proteome</keyword>
<dbReference type="Gene3D" id="3.30.70.270">
    <property type="match status" value="1"/>
</dbReference>
<dbReference type="InterPro" id="IPR052155">
    <property type="entry name" value="Biofilm_reg_signaling"/>
</dbReference>
<dbReference type="InterPro" id="IPR043128">
    <property type="entry name" value="Rev_trsase/Diguanyl_cyclase"/>
</dbReference>
<feature type="transmembrane region" description="Helical" evidence="1">
    <location>
        <begin position="215"/>
        <end position="235"/>
    </location>
</feature>
<dbReference type="PANTHER" id="PTHR44757:SF2">
    <property type="entry name" value="BIOFILM ARCHITECTURE MAINTENANCE PROTEIN MBAA"/>
    <property type="match status" value="1"/>
</dbReference>
<dbReference type="PROSITE" id="PS50883">
    <property type="entry name" value="EAL"/>
    <property type="match status" value="1"/>
</dbReference>
<evidence type="ECO:0000259" key="3">
    <source>
        <dbReference type="PROSITE" id="PS50887"/>
    </source>
</evidence>
<dbReference type="Proteomes" id="UP000292564">
    <property type="component" value="Unassembled WGS sequence"/>
</dbReference>
<keyword evidence="1" id="KW-1133">Transmembrane helix</keyword>
<dbReference type="InterPro" id="IPR035919">
    <property type="entry name" value="EAL_sf"/>
</dbReference>